<keyword evidence="1" id="KW-0812">Transmembrane</keyword>
<dbReference type="AlphaFoldDB" id="A0A0F9ER80"/>
<reference evidence="2" key="1">
    <citation type="journal article" date="2015" name="Nature">
        <title>Complex archaea that bridge the gap between prokaryotes and eukaryotes.</title>
        <authorList>
            <person name="Spang A."/>
            <person name="Saw J.H."/>
            <person name="Jorgensen S.L."/>
            <person name="Zaremba-Niedzwiedzka K."/>
            <person name="Martijn J."/>
            <person name="Lind A.E."/>
            <person name="van Eijk R."/>
            <person name="Schleper C."/>
            <person name="Guy L."/>
            <person name="Ettema T.J."/>
        </authorList>
    </citation>
    <scope>NUCLEOTIDE SEQUENCE</scope>
</reference>
<evidence type="ECO:0000256" key="1">
    <source>
        <dbReference type="SAM" id="Phobius"/>
    </source>
</evidence>
<evidence type="ECO:0000313" key="2">
    <source>
        <dbReference type="EMBL" id="KKL76559.1"/>
    </source>
</evidence>
<proteinExistence type="predicted"/>
<organism evidence="2">
    <name type="scientific">marine sediment metagenome</name>
    <dbReference type="NCBI Taxonomy" id="412755"/>
    <lineage>
        <taxon>unclassified sequences</taxon>
        <taxon>metagenomes</taxon>
        <taxon>ecological metagenomes</taxon>
    </lineage>
</organism>
<dbReference type="EMBL" id="LAZR01024008">
    <property type="protein sequence ID" value="KKL76559.1"/>
    <property type="molecule type" value="Genomic_DNA"/>
</dbReference>
<comment type="caution">
    <text evidence="2">The sequence shown here is derived from an EMBL/GenBank/DDBJ whole genome shotgun (WGS) entry which is preliminary data.</text>
</comment>
<accession>A0A0F9ER80</accession>
<keyword evidence="1" id="KW-1133">Transmembrane helix</keyword>
<gene>
    <name evidence="2" type="ORF">LCGC14_2043700</name>
</gene>
<keyword evidence="1" id="KW-0472">Membrane</keyword>
<protein>
    <submittedName>
        <fullName evidence="2">Uncharacterized protein</fullName>
    </submittedName>
</protein>
<name>A0A0F9ER80_9ZZZZ</name>
<feature type="transmembrane region" description="Helical" evidence="1">
    <location>
        <begin position="7"/>
        <end position="33"/>
    </location>
</feature>
<sequence>MKEFLKGFLAAALLVLISFLIVPWIGGFVAFMIGKNLDWIADSYFGDYWPWVLSFF</sequence>